<proteinExistence type="predicted"/>
<accession>F9CXH8</accession>
<keyword evidence="2" id="KW-1185">Reference proteome</keyword>
<reference evidence="1 2" key="1">
    <citation type="journal article" date="2011" name="J. Bacteriol.">
        <title>Genome Sequence of an Ammonia-Oxidizing Soil Archaeon, "Candidatus Nitrosoarchaeum koreensis" MY1.</title>
        <authorList>
            <person name="Kim B.K."/>
            <person name="Jung M.Y."/>
            <person name="Yu D.S."/>
            <person name="Park S.J."/>
            <person name="Oh T.K."/>
            <person name="Rhee S.K."/>
            <person name="Kim J.F."/>
        </authorList>
    </citation>
    <scope>NUCLEOTIDE SEQUENCE [LARGE SCALE GENOMIC DNA]</scope>
    <source>
        <strain evidence="1 2">MY1</strain>
    </source>
</reference>
<dbReference type="Proteomes" id="UP000004440">
    <property type="component" value="Unassembled WGS sequence"/>
</dbReference>
<name>F9CXH8_9ARCH</name>
<protein>
    <submittedName>
        <fullName evidence="1">Uncharacterized protein</fullName>
    </submittedName>
</protein>
<gene>
    <name evidence="1" type="ORF">MY1_1222</name>
</gene>
<evidence type="ECO:0000313" key="2">
    <source>
        <dbReference type="Proteomes" id="UP000004440"/>
    </source>
</evidence>
<dbReference type="PATRIC" id="fig|1001994.6.peg.1210"/>
<evidence type="ECO:0000313" key="1">
    <source>
        <dbReference type="EMBL" id="EGP93980.1"/>
    </source>
</evidence>
<dbReference type="AlphaFoldDB" id="F9CXH8"/>
<sequence>MDMTKFDDKSTAHSLGCVQRASAPGKKLQKIGFIIFWIPEPTGISNAIAAPMILTGRYLDKKYNGATIHDIGHETKRTISTISDFKSNVMK</sequence>
<organism evidence="1 2">
    <name type="scientific">Nitrosarchaeum koreense MY1</name>
    <dbReference type="NCBI Taxonomy" id="1001994"/>
    <lineage>
        <taxon>Archaea</taxon>
        <taxon>Nitrososphaerota</taxon>
        <taxon>Nitrososphaeria</taxon>
        <taxon>Nitrosopumilales</taxon>
        <taxon>Nitrosopumilaceae</taxon>
        <taxon>Nitrosarchaeum</taxon>
    </lineage>
</organism>
<comment type="caution">
    <text evidence="1">The sequence shown here is derived from an EMBL/GenBank/DDBJ whole genome shotgun (WGS) entry which is preliminary data.</text>
</comment>
<dbReference type="EMBL" id="AFPU01000001">
    <property type="protein sequence ID" value="EGP93980.1"/>
    <property type="molecule type" value="Genomic_DNA"/>
</dbReference>